<dbReference type="Pfam" id="PF00710">
    <property type="entry name" value="Asparaginase"/>
    <property type="match status" value="1"/>
</dbReference>
<protein>
    <recommendedName>
        <fullName evidence="1">L-asparaginase N-terminal domain-containing protein</fullName>
    </recommendedName>
</protein>
<dbReference type="PIRSF" id="PIRSF001220">
    <property type="entry name" value="L-ASNase_gatD"/>
    <property type="match status" value="1"/>
</dbReference>
<dbReference type="EMBL" id="PEZZ01000043">
    <property type="protein sequence ID" value="PIS04657.1"/>
    <property type="molecule type" value="Genomic_DNA"/>
</dbReference>
<dbReference type="PIRSF" id="PIRSF500176">
    <property type="entry name" value="L_ASNase"/>
    <property type="match status" value="1"/>
</dbReference>
<dbReference type="InterPro" id="IPR036152">
    <property type="entry name" value="Asp/glu_Ase-like_sf"/>
</dbReference>
<dbReference type="Proteomes" id="UP000230935">
    <property type="component" value="Unassembled WGS sequence"/>
</dbReference>
<proteinExistence type="predicted"/>
<dbReference type="Gene3D" id="3.40.50.1170">
    <property type="entry name" value="L-asparaginase, N-terminal domain"/>
    <property type="match status" value="1"/>
</dbReference>
<dbReference type="InterPro" id="IPR027473">
    <property type="entry name" value="L-asparaginase_C"/>
</dbReference>
<organism evidence="2 3">
    <name type="scientific">Candidatus Buchananbacteria bacterium CG10_big_fil_rev_8_21_14_0_10_42_9</name>
    <dbReference type="NCBI Taxonomy" id="1974526"/>
    <lineage>
        <taxon>Bacteria</taxon>
        <taxon>Candidatus Buchananiibacteriota</taxon>
    </lineage>
</organism>
<dbReference type="SMART" id="SM00870">
    <property type="entry name" value="Asparaginase"/>
    <property type="match status" value="1"/>
</dbReference>
<dbReference type="AlphaFoldDB" id="A0A2H0W004"/>
<dbReference type="PANTHER" id="PTHR11707:SF28">
    <property type="entry name" value="60 KDA LYSOPHOSPHOLIPASE"/>
    <property type="match status" value="1"/>
</dbReference>
<dbReference type="Gene3D" id="3.40.50.40">
    <property type="match status" value="1"/>
</dbReference>
<name>A0A2H0W004_9BACT</name>
<dbReference type="SUPFAM" id="SSF53774">
    <property type="entry name" value="Glutaminase/Asparaginase"/>
    <property type="match status" value="1"/>
</dbReference>
<dbReference type="PANTHER" id="PTHR11707">
    <property type="entry name" value="L-ASPARAGINASE"/>
    <property type="match status" value="1"/>
</dbReference>
<accession>A0A2H0W004</accession>
<gene>
    <name evidence="2" type="ORF">COT81_05245</name>
</gene>
<dbReference type="InterPro" id="IPR027474">
    <property type="entry name" value="L-asparaginase_N"/>
</dbReference>
<dbReference type="InterPro" id="IPR006034">
    <property type="entry name" value="Asparaginase/glutaminase-like"/>
</dbReference>
<sequence>MLDKKIAILYCGSNTSINAGQFNALVKKTPELNIMADVDPIFVWSKPILDITAADWQVLASKIYSIRDNYDGFVVIHSSLGAINTATAVSFFIENLKQPILFTGSIGVSQAEIKSHWENIKTYWQNIKANLINAVQSAKINLPEVALLYSNQIVRANLTELLAGASAYPLYTADSGVLAKIDFSIRLTKNVLSKPAGKTKLVDTFNTNIEIINLETAVDYSSIITPLKNRDGLFIKTKNFYSVPKALENIIVEFGKTKPVAIHTDDNLEKDVPNSIVLKNMTEPAALIKFMWLLGQTKKINKAMMEKNYRGEIIR</sequence>
<reference evidence="3" key="1">
    <citation type="submission" date="2017-09" db="EMBL/GenBank/DDBJ databases">
        <title>Depth-based differentiation of microbial function through sediment-hosted aquifers and enrichment of novel symbionts in the deep terrestrial subsurface.</title>
        <authorList>
            <person name="Probst A.J."/>
            <person name="Ladd B."/>
            <person name="Jarett J.K."/>
            <person name="Geller-Mcgrath D.E."/>
            <person name="Sieber C.M.K."/>
            <person name="Emerson J.B."/>
            <person name="Anantharaman K."/>
            <person name="Thomas B.C."/>
            <person name="Malmstrom R."/>
            <person name="Stieglmeier M."/>
            <person name="Klingl A."/>
            <person name="Woyke T."/>
            <person name="Ryan C.M."/>
            <person name="Banfield J.F."/>
        </authorList>
    </citation>
    <scope>NUCLEOTIDE SEQUENCE [LARGE SCALE GENOMIC DNA]</scope>
</reference>
<evidence type="ECO:0000313" key="2">
    <source>
        <dbReference type="EMBL" id="PIS04657.1"/>
    </source>
</evidence>
<comment type="caution">
    <text evidence="2">The sequence shown here is derived from an EMBL/GenBank/DDBJ whole genome shotgun (WGS) entry which is preliminary data.</text>
</comment>
<evidence type="ECO:0000313" key="3">
    <source>
        <dbReference type="Proteomes" id="UP000230935"/>
    </source>
</evidence>
<dbReference type="InterPro" id="IPR037152">
    <property type="entry name" value="L-asparaginase_N_sf"/>
</dbReference>
<evidence type="ECO:0000259" key="1">
    <source>
        <dbReference type="Pfam" id="PF00710"/>
    </source>
</evidence>
<feature type="domain" description="L-asparaginase N-terminal" evidence="1">
    <location>
        <begin position="20"/>
        <end position="183"/>
    </location>
</feature>